<evidence type="ECO:0000256" key="2">
    <source>
        <dbReference type="ARBA" id="ARBA00022670"/>
    </source>
</evidence>
<dbReference type="PANTHER" id="PTHR43806:SF65">
    <property type="entry name" value="SERINE PROTEASE APRX"/>
    <property type="match status" value="1"/>
</dbReference>
<name>A0ABR6BYQ5_9PSEU</name>
<sequence>MIASLLTFSTQPAAALPGQPQRLGPTPPTSTATSQPGDGSSYRVTLLTGDVVTYRTAAGQTSTTVDATTRSGPPPVFATSSTPEGYYVVPSDAQPYIAAGKVDRELFNVRALIAQGLTDDASPTMPVLVRYGDAPQAPTLERRARALPSTTRERTLPAAESIAVSVQRTEAQGFWRSLTGTQQPGAGQPVLTESASKVSLDRRFKASSIASSTGTQQIGAPTAWAAGLTGTGVKIAVLDTGIDTTHPDLAGRVGESANFTGDPDAVDHFGHGTHVASIIAGSGAASGTTYRGVAGGAQLLNGKVLDNSGYGSESAVMAGMEWAVRQGARVVNMSLGATTTDGNDPISQLVDTLSARSGALFVAAAGNDGAAVHVEAPAAASAALAVGAVDSTDRPAPFTSSGPRLGDAGAKPEIVAPGVDIIAARAAGTSMGDPVDTNYTKLSGTSMATPFVAGAAALIAQQHPDWQGPQIKSLLVSSAKDVGAPWYTQGSGRVDLTSALRSKVVATAAVSLGRQSPSGSPKTQAQQVSYTNLTGEPLSLKVTIGLTDWSGRPAPAGTVAVSTEILTVPANGSASVTLTANPVKAASGPYGGTLSAAMPNGDPMSRTVVGLYVEPATYPVKVTLTDSLGAPATPATGQVSLVDEGYDWSNPKANDPFRSPMIAVSLTDGSGTVQMPKGTYSVLTSVMEQGISARRVDLFATAGTVVDRPSTIALDARSTVAMEVNTQHPSDLRERYVSVLRTLPGQTLPLGNGFLSPPGWKVYVSPARAAAKGLISTQDRLTLSEPVIGFSTPGLHPIYDPFAAPKLANAKQLPLVAVGSGQQADFAATDVRGKVAVVGLPVPDKSPSSASAVWQAAQQVAALAAQNGAAAVLSYVDMPDAVPLVGLTSAPLPQLSLNGEEGRRLTSLVRTSRGSISLQAKASPTYMDNLFLQDRNGIPGSHVSQVDRNRLAEIKTAYHGDRPDLILKKQWFAFPIDVPSSMALAGTLVQGPSALTEYVGPVDANTYWKRGVTEFAPDAAGAPDRMTGVSQISDDVYDRAGPKPVEDWFEAPVRTGAAETSAQRAPNSTKLCSLCLSDTGTFAPALQLMDSTRGHSVDPWQSGQYPTTVRMFRDGKQIPATSAWPLPVPMFTLPDTNSVYRLESEDVIPAKPVFGWPSAAVQRTATKMTSSWTFRPIVPSGPLPSGYRCLDGWNRCAYQPLLQVHYDLGLDLNNRAPAGRDHSFEITTRYHEAVATRAQITALQVWYSTDDGAKWQPATVSAGHAGSYQVRVHNPAASSGTGFVSLRVEAATADGGRLIQTVQRAYGLTG</sequence>
<dbReference type="EMBL" id="JACJID010000010">
    <property type="protein sequence ID" value="MBA8932048.1"/>
    <property type="molecule type" value="Genomic_DNA"/>
</dbReference>
<dbReference type="InterPro" id="IPR023827">
    <property type="entry name" value="Peptidase_S8_Asp-AS"/>
</dbReference>
<keyword evidence="10" id="KW-1185">Reference proteome</keyword>
<feature type="domain" description="Peptidase S8/S53" evidence="8">
    <location>
        <begin position="230"/>
        <end position="485"/>
    </location>
</feature>
<protein>
    <submittedName>
        <fullName evidence="9">Subtilisin family serine protease</fullName>
    </submittedName>
</protein>
<dbReference type="InterPro" id="IPR015500">
    <property type="entry name" value="Peptidase_S8_subtilisin-rel"/>
</dbReference>
<dbReference type="PROSITE" id="PS00136">
    <property type="entry name" value="SUBTILASE_ASP"/>
    <property type="match status" value="1"/>
</dbReference>
<dbReference type="RefSeq" id="WP_182840605.1">
    <property type="nucleotide sequence ID" value="NZ_BAAABQ010000042.1"/>
</dbReference>
<dbReference type="PROSITE" id="PS51892">
    <property type="entry name" value="SUBTILASE"/>
    <property type="match status" value="1"/>
</dbReference>
<evidence type="ECO:0000256" key="6">
    <source>
        <dbReference type="RuleBase" id="RU003355"/>
    </source>
</evidence>
<comment type="caution">
    <text evidence="9">The sequence shown here is derived from an EMBL/GenBank/DDBJ whole genome shotgun (WGS) entry which is preliminary data.</text>
</comment>
<dbReference type="InterPro" id="IPR050131">
    <property type="entry name" value="Peptidase_S8_subtilisin-like"/>
</dbReference>
<evidence type="ECO:0000256" key="7">
    <source>
        <dbReference type="SAM" id="MobiDB-lite"/>
    </source>
</evidence>
<proteinExistence type="inferred from homology"/>
<evidence type="ECO:0000259" key="8">
    <source>
        <dbReference type="Pfam" id="PF00082"/>
    </source>
</evidence>
<keyword evidence="3 5" id="KW-0378">Hydrolase</keyword>
<feature type="active site" description="Charge relay system" evidence="5">
    <location>
        <position position="271"/>
    </location>
</feature>
<dbReference type="PROSITE" id="PS00137">
    <property type="entry name" value="SUBTILASE_HIS"/>
    <property type="match status" value="1"/>
</dbReference>
<dbReference type="SUPFAM" id="SSF52743">
    <property type="entry name" value="Subtilisin-like"/>
    <property type="match status" value="1"/>
</dbReference>
<dbReference type="Gene3D" id="3.50.30.30">
    <property type="match status" value="1"/>
</dbReference>
<evidence type="ECO:0000313" key="9">
    <source>
        <dbReference type="EMBL" id="MBA8932048.1"/>
    </source>
</evidence>
<dbReference type="InterPro" id="IPR023828">
    <property type="entry name" value="Peptidase_S8_Ser-AS"/>
</dbReference>
<evidence type="ECO:0000313" key="10">
    <source>
        <dbReference type="Proteomes" id="UP000517916"/>
    </source>
</evidence>
<evidence type="ECO:0000256" key="3">
    <source>
        <dbReference type="ARBA" id="ARBA00022801"/>
    </source>
</evidence>
<dbReference type="Gene3D" id="3.40.50.200">
    <property type="entry name" value="Peptidase S8/S53 domain"/>
    <property type="match status" value="1"/>
</dbReference>
<evidence type="ECO:0000256" key="4">
    <source>
        <dbReference type="ARBA" id="ARBA00022825"/>
    </source>
</evidence>
<dbReference type="InterPro" id="IPR000209">
    <property type="entry name" value="Peptidase_S8/S53_dom"/>
</dbReference>
<dbReference type="PANTHER" id="PTHR43806">
    <property type="entry name" value="PEPTIDASE S8"/>
    <property type="match status" value="1"/>
</dbReference>
<organism evidence="9 10">
    <name type="scientific">Kutzneria viridogrisea</name>
    <dbReference type="NCBI Taxonomy" id="47990"/>
    <lineage>
        <taxon>Bacteria</taxon>
        <taxon>Bacillati</taxon>
        <taxon>Actinomycetota</taxon>
        <taxon>Actinomycetes</taxon>
        <taxon>Pseudonocardiales</taxon>
        <taxon>Pseudonocardiaceae</taxon>
        <taxon>Kutzneria</taxon>
    </lineage>
</organism>
<feature type="active site" description="Charge relay system" evidence="5">
    <location>
        <position position="446"/>
    </location>
</feature>
<dbReference type="GO" id="GO:0008233">
    <property type="term" value="F:peptidase activity"/>
    <property type="evidence" value="ECO:0007669"/>
    <property type="project" value="UniProtKB-KW"/>
</dbReference>
<dbReference type="InterPro" id="IPR022398">
    <property type="entry name" value="Peptidase_S8_His-AS"/>
</dbReference>
<dbReference type="SUPFAM" id="SSF52025">
    <property type="entry name" value="PA domain"/>
    <property type="match status" value="1"/>
</dbReference>
<dbReference type="GO" id="GO:0006508">
    <property type="term" value="P:proteolysis"/>
    <property type="evidence" value="ECO:0007669"/>
    <property type="project" value="UniProtKB-KW"/>
</dbReference>
<feature type="active site" description="Charge relay system" evidence="5">
    <location>
        <position position="239"/>
    </location>
</feature>
<dbReference type="Proteomes" id="UP000517916">
    <property type="component" value="Unassembled WGS sequence"/>
</dbReference>
<dbReference type="Pfam" id="PF00082">
    <property type="entry name" value="Peptidase_S8"/>
    <property type="match status" value="1"/>
</dbReference>
<dbReference type="PROSITE" id="PS00138">
    <property type="entry name" value="SUBTILASE_SER"/>
    <property type="match status" value="1"/>
</dbReference>
<keyword evidence="4 5" id="KW-0720">Serine protease</keyword>
<accession>A0ABR6BYQ5</accession>
<evidence type="ECO:0000256" key="1">
    <source>
        <dbReference type="ARBA" id="ARBA00011073"/>
    </source>
</evidence>
<keyword evidence="2 5" id="KW-0645">Protease</keyword>
<dbReference type="InterPro" id="IPR046450">
    <property type="entry name" value="PA_dom_sf"/>
</dbReference>
<gene>
    <name evidence="9" type="ORF">BC739_009307</name>
</gene>
<dbReference type="InterPro" id="IPR036852">
    <property type="entry name" value="Peptidase_S8/S53_dom_sf"/>
</dbReference>
<evidence type="ECO:0000256" key="5">
    <source>
        <dbReference type="PROSITE-ProRule" id="PRU01240"/>
    </source>
</evidence>
<feature type="region of interest" description="Disordered" evidence="7">
    <location>
        <begin position="13"/>
        <end position="41"/>
    </location>
</feature>
<reference evidence="9 10" key="1">
    <citation type="submission" date="2020-08" db="EMBL/GenBank/DDBJ databases">
        <title>Genomic Encyclopedia of Archaeal and Bacterial Type Strains, Phase II (KMG-II): from individual species to whole genera.</title>
        <authorList>
            <person name="Goeker M."/>
        </authorList>
    </citation>
    <scope>NUCLEOTIDE SEQUENCE [LARGE SCALE GENOMIC DNA]</scope>
    <source>
        <strain evidence="9 10">DSM 43850</strain>
    </source>
</reference>
<comment type="similarity">
    <text evidence="1 5 6">Belongs to the peptidase S8 family.</text>
</comment>
<dbReference type="PRINTS" id="PR00723">
    <property type="entry name" value="SUBTILISIN"/>
</dbReference>